<dbReference type="InterPro" id="IPR011990">
    <property type="entry name" value="TPR-like_helical_dom_sf"/>
</dbReference>
<dbReference type="InterPro" id="IPR020633">
    <property type="entry name" value="Thymidine_kinase_CS"/>
</dbReference>
<dbReference type="FunFam" id="1.25.40.10:FF:000341">
    <property type="entry name" value="Pentatricopeptide repeat-containing protein chloroplastic"/>
    <property type="match status" value="1"/>
</dbReference>
<dbReference type="FunFam" id="1.25.40.10:FF:000031">
    <property type="entry name" value="Pentatricopeptide repeat-containing protein mitochondrial"/>
    <property type="match status" value="1"/>
</dbReference>
<evidence type="ECO:0000256" key="15">
    <source>
        <dbReference type="PROSITE-ProRule" id="PRU00708"/>
    </source>
</evidence>
<evidence type="ECO:0000256" key="10">
    <source>
        <dbReference type="ARBA" id="ARBA00022840"/>
    </source>
</evidence>
<feature type="repeat" description="PPR" evidence="15">
    <location>
        <begin position="322"/>
        <end position="356"/>
    </location>
</feature>
<keyword evidence="4 16" id="KW-0808">Transferase</keyword>
<evidence type="ECO:0000256" key="12">
    <source>
        <dbReference type="ARBA" id="ARBA00048254"/>
    </source>
</evidence>
<dbReference type="PANTHER" id="PTHR47926:SF347">
    <property type="entry name" value="PENTATRICOPEPTIDE REPEAT-CONTAINING PROTEIN"/>
    <property type="match status" value="1"/>
</dbReference>
<reference evidence="16 17" key="1">
    <citation type="submission" date="2024-06" db="EMBL/GenBank/DDBJ databases">
        <title>A chromosome level genome sequence of Diviner's sage (Salvia divinorum).</title>
        <authorList>
            <person name="Ford S.A."/>
            <person name="Ro D.-K."/>
            <person name="Ness R.W."/>
            <person name="Phillips M.A."/>
        </authorList>
    </citation>
    <scope>NUCLEOTIDE SEQUENCE [LARGE SCALE GENOMIC DNA]</scope>
    <source>
        <strain evidence="16">SAF-2024a</strain>
        <tissue evidence="16">Leaf</tissue>
    </source>
</reference>
<evidence type="ECO:0000256" key="1">
    <source>
        <dbReference type="ARBA" id="ARBA00007587"/>
    </source>
</evidence>
<evidence type="ECO:0000256" key="4">
    <source>
        <dbReference type="ARBA" id="ARBA00022679"/>
    </source>
</evidence>
<dbReference type="SUPFAM" id="SSF52540">
    <property type="entry name" value="P-loop containing nucleoside triphosphate hydrolases"/>
    <property type="match status" value="1"/>
</dbReference>
<dbReference type="Proteomes" id="UP001567538">
    <property type="component" value="Unassembled WGS sequence"/>
</dbReference>
<dbReference type="EC" id="2.7.1.21" evidence="2"/>
<dbReference type="PROSITE" id="PS00603">
    <property type="entry name" value="TK_CELLULAR_TYPE"/>
    <property type="match status" value="1"/>
</dbReference>
<keyword evidence="17" id="KW-1185">Reference proteome</keyword>
<evidence type="ECO:0000313" key="16">
    <source>
        <dbReference type="EMBL" id="KAL1537249.1"/>
    </source>
</evidence>
<dbReference type="GO" id="GO:0004797">
    <property type="term" value="F:thymidine kinase activity"/>
    <property type="evidence" value="ECO:0007669"/>
    <property type="project" value="UniProtKB-EC"/>
</dbReference>
<name>A0ABD1G253_SALDI</name>
<evidence type="ECO:0000256" key="6">
    <source>
        <dbReference type="ARBA" id="ARBA00022737"/>
    </source>
</evidence>
<dbReference type="Gene3D" id="1.25.40.10">
    <property type="entry name" value="Tetratricopeptide repeat domain"/>
    <property type="match status" value="3"/>
</dbReference>
<feature type="repeat" description="PPR" evidence="15">
    <location>
        <begin position="221"/>
        <end position="255"/>
    </location>
</feature>
<evidence type="ECO:0000256" key="5">
    <source>
        <dbReference type="ARBA" id="ARBA00022723"/>
    </source>
</evidence>
<evidence type="ECO:0000256" key="7">
    <source>
        <dbReference type="ARBA" id="ARBA00022741"/>
    </source>
</evidence>
<dbReference type="Gene3D" id="3.40.50.300">
    <property type="entry name" value="P-loop containing nucleotide triphosphate hydrolases"/>
    <property type="match status" value="2"/>
</dbReference>
<dbReference type="GO" id="GO:0071897">
    <property type="term" value="P:DNA biosynthetic process"/>
    <property type="evidence" value="ECO:0007669"/>
    <property type="project" value="UniProtKB-KW"/>
</dbReference>
<comment type="similarity">
    <text evidence="14">Belongs to the PPR family. PCMP-E subfamily.</text>
</comment>
<comment type="catalytic activity">
    <reaction evidence="12">
        <text>thymidine + ATP = dTMP + ADP + H(+)</text>
        <dbReference type="Rhea" id="RHEA:19129"/>
        <dbReference type="ChEBI" id="CHEBI:15378"/>
        <dbReference type="ChEBI" id="CHEBI:17748"/>
        <dbReference type="ChEBI" id="CHEBI:30616"/>
        <dbReference type="ChEBI" id="CHEBI:63528"/>
        <dbReference type="ChEBI" id="CHEBI:456216"/>
        <dbReference type="EC" id="2.7.1.21"/>
    </reaction>
</comment>
<dbReference type="Pfam" id="PF20431">
    <property type="entry name" value="E_motif"/>
    <property type="match status" value="1"/>
</dbReference>
<evidence type="ECO:0000256" key="2">
    <source>
        <dbReference type="ARBA" id="ARBA00012118"/>
    </source>
</evidence>
<protein>
    <recommendedName>
        <fullName evidence="2">thymidine kinase</fullName>
        <ecNumber evidence="2">2.7.1.21</ecNumber>
    </recommendedName>
</protein>
<dbReference type="InterPro" id="IPR046960">
    <property type="entry name" value="PPR_At4g14850-like_plant"/>
</dbReference>
<dbReference type="GO" id="GO:0006950">
    <property type="term" value="P:response to stress"/>
    <property type="evidence" value="ECO:0007669"/>
    <property type="project" value="UniProtKB-ARBA"/>
</dbReference>
<sequence>MFKVCRMKSLVALGPSFSNSVAAAASFNLYFHSRPSTLVRTRTKINPSKTLYFYPAVFSVNSVGNYGNVGSSSSQSRGLCTDGRSSGEIHVIVGPMFAGKTTTLLKRMKSESSNGRFQGNVKDSGQLDRTLKDLCSTGRVKEAVGILCSTGIQVHSNTYSLVLQECIFRKEYKQGRRIHWQMAAFGFVPDEYLKIKILILYAKSGDLGSAHILFDMLQTRNLISWNALIAGYVQKGMDEVGLSLYHKMRQLGWMPDQYTFASVFRACSSLAILEQGKLAHGVLIKSQINGNIVVNSALMDMYFKCSSPFDGFRVFDTSLDRNVIIWTSLISGYGLNGRVSEVLDFFHQMINEGVKPNQITFLAVLSACSHGGLVDKGWEYFSSMMIDYGVQPRGKHYAVMVDLLGRAGRLEEAYTFVQMSPYKDHPAVWGALLGACKIHGNMDMVKLAAKNFFELEPENAGKYVVLSNAYATFGLWKNVAEIRRVMKGSGLKKEPGHSMIEVRKEAHFFFMGHNTHSETEHIHWLIRELAFIMKDVVDVADVSIELGSVAIIKSNKDNRYGLDSIVTHDGEKLPCLPLANLSSVREKLGAELYDKLDVIGIDEAQFFEDLYDFCCKAADHDGKTVIIAGLDGDYLRRSFGSVLDVIPIADSVTKLNARCEVCGKRALFTLRKTDETKTEVIAGADVYMPVCRNHYVSGQVVKEATKAVLDSHHLKISSVL</sequence>
<keyword evidence="9" id="KW-0862">Zinc</keyword>
<evidence type="ECO:0000256" key="13">
    <source>
        <dbReference type="ARBA" id="ARBA00060693"/>
    </source>
</evidence>
<gene>
    <name evidence="16" type="ORF">AAHA92_29783</name>
</gene>
<organism evidence="16 17">
    <name type="scientific">Salvia divinorum</name>
    <name type="common">Maria pastora</name>
    <name type="synonym">Diviner's sage</name>
    <dbReference type="NCBI Taxonomy" id="28513"/>
    <lineage>
        <taxon>Eukaryota</taxon>
        <taxon>Viridiplantae</taxon>
        <taxon>Streptophyta</taxon>
        <taxon>Embryophyta</taxon>
        <taxon>Tracheophyta</taxon>
        <taxon>Spermatophyta</taxon>
        <taxon>Magnoliopsida</taxon>
        <taxon>eudicotyledons</taxon>
        <taxon>Gunneridae</taxon>
        <taxon>Pentapetalae</taxon>
        <taxon>asterids</taxon>
        <taxon>lamiids</taxon>
        <taxon>Lamiales</taxon>
        <taxon>Lamiaceae</taxon>
        <taxon>Nepetoideae</taxon>
        <taxon>Mentheae</taxon>
        <taxon>Salviinae</taxon>
        <taxon>Salvia</taxon>
        <taxon>Salvia subgen. Calosphace</taxon>
    </lineage>
</organism>
<dbReference type="Pfam" id="PF13041">
    <property type="entry name" value="PPR_2"/>
    <property type="match status" value="2"/>
</dbReference>
<evidence type="ECO:0000256" key="11">
    <source>
        <dbReference type="ARBA" id="ARBA00025704"/>
    </source>
</evidence>
<keyword evidence="5" id="KW-0479">Metal-binding</keyword>
<evidence type="ECO:0000256" key="8">
    <source>
        <dbReference type="ARBA" id="ARBA00022777"/>
    </source>
</evidence>
<keyword evidence="6" id="KW-0677">Repeat</keyword>
<dbReference type="PANTHER" id="PTHR47926">
    <property type="entry name" value="PENTATRICOPEPTIDE REPEAT-CONTAINING PROTEIN"/>
    <property type="match status" value="1"/>
</dbReference>
<dbReference type="NCBIfam" id="TIGR00756">
    <property type="entry name" value="PPR"/>
    <property type="match status" value="3"/>
</dbReference>
<comment type="pathway">
    <text evidence="13">Pyrimidine metabolism.</text>
</comment>
<dbReference type="FunFam" id="3.30.60.20:FF:000051">
    <property type="entry name" value="Thymidine kinase"/>
    <property type="match status" value="1"/>
</dbReference>
<dbReference type="InterPro" id="IPR001267">
    <property type="entry name" value="Thymidine_kinase"/>
</dbReference>
<dbReference type="FunFam" id="1.25.40.10:FF:000280">
    <property type="entry name" value="Pentatricopeptide repeat-containing protein"/>
    <property type="match status" value="1"/>
</dbReference>
<evidence type="ECO:0000256" key="9">
    <source>
        <dbReference type="ARBA" id="ARBA00022833"/>
    </source>
</evidence>
<evidence type="ECO:0000256" key="3">
    <source>
        <dbReference type="ARBA" id="ARBA00022634"/>
    </source>
</evidence>
<comment type="caution">
    <text evidence="16">The sequence shown here is derived from an EMBL/GenBank/DDBJ whole genome shotgun (WGS) entry which is preliminary data.</text>
</comment>
<dbReference type="GO" id="GO:0046872">
    <property type="term" value="F:metal ion binding"/>
    <property type="evidence" value="ECO:0007669"/>
    <property type="project" value="UniProtKB-KW"/>
</dbReference>
<dbReference type="PROSITE" id="PS51375">
    <property type="entry name" value="PPR"/>
    <property type="match status" value="3"/>
</dbReference>
<dbReference type="InterPro" id="IPR046848">
    <property type="entry name" value="E_motif"/>
</dbReference>
<comment type="pathway">
    <text evidence="11">Purine metabolism.</text>
</comment>
<dbReference type="Gene3D" id="3.30.60.20">
    <property type="match status" value="1"/>
</dbReference>
<dbReference type="SUPFAM" id="SSF57716">
    <property type="entry name" value="Glucocorticoid receptor-like (DNA-binding domain)"/>
    <property type="match status" value="1"/>
</dbReference>
<dbReference type="GO" id="GO:0005524">
    <property type="term" value="F:ATP binding"/>
    <property type="evidence" value="ECO:0007669"/>
    <property type="project" value="UniProtKB-KW"/>
</dbReference>
<evidence type="ECO:0000313" key="17">
    <source>
        <dbReference type="Proteomes" id="UP001567538"/>
    </source>
</evidence>
<dbReference type="InterPro" id="IPR027417">
    <property type="entry name" value="P-loop_NTPase"/>
</dbReference>
<dbReference type="EMBL" id="JBEAFC010000011">
    <property type="protein sequence ID" value="KAL1537249.1"/>
    <property type="molecule type" value="Genomic_DNA"/>
</dbReference>
<dbReference type="AlphaFoldDB" id="A0ABD1G253"/>
<evidence type="ECO:0000256" key="14">
    <source>
        <dbReference type="ARBA" id="ARBA00061659"/>
    </source>
</evidence>
<comment type="similarity">
    <text evidence="1">Belongs to the thymidine kinase family.</text>
</comment>
<keyword evidence="8 16" id="KW-0418">Kinase</keyword>
<proteinExistence type="inferred from homology"/>
<accession>A0ABD1G253</accession>
<keyword evidence="3" id="KW-0237">DNA synthesis</keyword>
<dbReference type="Pfam" id="PF00265">
    <property type="entry name" value="TK"/>
    <property type="match status" value="1"/>
</dbReference>
<feature type="repeat" description="PPR" evidence="15">
    <location>
        <begin position="357"/>
        <end position="392"/>
    </location>
</feature>
<keyword evidence="10" id="KW-0067">ATP-binding</keyword>
<dbReference type="GO" id="GO:0042802">
    <property type="term" value="F:identical protein binding"/>
    <property type="evidence" value="ECO:0007669"/>
    <property type="project" value="UniProtKB-ARBA"/>
</dbReference>
<dbReference type="InterPro" id="IPR002885">
    <property type="entry name" value="PPR_rpt"/>
</dbReference>
<dbReference type="FunFam" id="3.40.50.300:FF:000948">
    <property type="entry name" value="Thymidine kinase"/>
    <property type="match status" value="1"/>
</dbReference>
<keyword evidence="7" id="KW-0547">Nucleotide-binding</keyword>